<dbReference type="EMBL" id="WJBH02000009">
    <property type="protein sequence ID" value="KAI9552577.1"/>
    <property type="molecule type" value="Genomic_DNA"/>
</dbReference>
<comment type="caution">
    <text evidence="2">The sequence shown here is derived from an EMBL/GenBank/DDBJ whole genome shotgun (WGS) entry which is preliminary data.</text>
</comment>
<dbReference type="GO" id="GO:0000712">
    <property type="term" value="P:resolution of meiotic recombination intermediates"/>
    <property type="evidence" value="ECO:0007669"/>
    <property type="project" value="TreeGrafter"/>
</dbReference>
<dbReference type="PANTHER" id="PTHR21166:SF2">
    <property type="entry name" value="CELL DIVISION CONTROL PROTEIN 24 OB DOMAIN-CONTAINING PROTEIN-RELATED"/>
    <property type="match status" value="1"/>
</dbReference>
<dbReference type="Proteomes" id="UP000820818">
    <property type="component" value="Linkage Group LG9"/>
</dbReference>
<feature type="compositionally biased region" description="Polar residues" evidence="1">
    <location>
        <begin position="173"/>
        <end position="190"/>
    </location>
</feature>
<dbReference type="GO" id="GO:0008310">
    <property type="term" value="F:single-stranded DNA 3'-5' DNA exonuclease activity"/>
    <property type="evidence" value="ECO:0007669"/>
    <property type="project" value="TreeGrafter"/>
</dbReference>
<feature type="region of interest" description="Disordered" evidence="1">
    <location>
        <begin position="138"/>
        <end position="190"/>
    </location>
</feature>
<evidence type="ECO:0000313" key="3">
    <source>
        <dbReference type="Proteomes" id="UP000820818"/>
    </source>
</evidence>
<accession>A0AAD5KJ24</accession>
<evidence type="ECO:0000256" key="1">
    <source>
        <dbReference type="SAM" id="MobiDB-lite"/>
    </source>
</evidence>
<keyword evidence="3" id="KW-1185">Reference proteome</keyword>
<protein>
    <submittedName>
        <fullName evidence="2">Uncharacterized protein</fullName>
    </submittedName>
</protein>
<gene>
    <name evidence="2" type="ORF">GHT06_020438</name>
</gene>
<dbReference type="GO" id="GO:0003697">
    <property type="term" value="F:single-stranded DNA binding"/>
    <property type="evidence" value="ECO:0007669"/>
    <property type="project" value="TreeGrafter"/>
</dbReference>
<evidence type="ECO:0000313" key="2">
    <source>
        <dbReference type="EMBL" id="KAI9552577.1"/>
    </source>
</evidence>
<name>A0AAD5KJ24_9CRUS</name>
<proteinExistence type="predicted"/>
<sequence>MANVASLTSKRGGHRGAVTRLITKISDIVADAAMDRDRKIHELNNKFGDLYNKIKVVETLDTEIVELLVLIGFTSCRGVSDIYNVLQLSLIDSQGSPILIEAIAIPHIVDPISDPYRTDLLKLPHLKNLLLAHPVSKKVAGEKKPNEKGPYQKGPYQKGPYQKGPPFLKNKSGPFSPSKRSFFSLSTKIN</sequence>
<dbReference type="PANTHER" id="PTHR21166">
    <property type="entry name" value="CELL DIVISION CONTROL PROTEIN 24 OB DOMAIN-CONTAINING PROTEIN-RELATED"/>
    <property type="match status" value="1"/>
</dbReference>
<dbReference type="InterPro" id="IPR052469">
    <property type="entry name" value="MEIOB"/>
</dbReference>
<organism evidence="2 3">
    <name type="scientific">Daphnia sinensis</name>
    <dbReference type="NCBI Taxonomy" id="1820382"/>
    <lineage>
        <taxon>Eukaryota</taxon>
        <taxon>Metazoa</taxon>
        <taxon>Ecdysozoa</taxon>
        <taxon>Arthropoda</taxon>
        <taxon>Crustacea</taxon>
        <taxon>Branchiopoda</taxon>
        <taxon>Diplostraca</taxon>
        <taxon>Cladocera</taxon>
        <taxon>Anomopoda</taxon>
        <taxon>Daphniidae</taxon>
        <taxon>Daphnia</taxon>
        <taxon>Daphnia similis group</taxon>
    </lineage>
</organism>
<reference evidence="2 3" key="1">
    <citation type="submission" date="2022-05" db="EMBL/GenBank/DDBJ databases">
        <title>A multi-omics perspective on studying reproductive biology in Daphnia sinensis.</title>
        <authorList>
            <person name="Jia J."/>
        </authorList>
    </citation>
    <scope>NUCLEOTIDE SEQUENCE [LARGE SCALE GENOMIC DNA]</scope>
    <source>
        <strain evidence="2 3">WSL</strain>
    </source>
</reference>
<dbReference type="AlphaFoldDB" id="A0AAD5KJ24"/>